<reference evidence="1 2" key="1">
    <citation type="submission" date="2015-09" db="EMBL/GenBank/DDBJ databases">
        <authorList>
            <consortium name="Pathogen Informatics"/>
        </authorList>
    </citation>
    <scope>NUCLEOTIDE SEQUENCE [LARGE SCALE GENOMIC DNA]</scope>
    <source>
        <strain evidence="1 2">2789STDY5608849</strain>
    </source>
</reference>
<dbReference type="Proteomes" id="UP000095706">
    <property type="component" value="Unassembled WGS sequence"/>
</dbReference>
<sequence length="217" mass="26187">MIRYCTELQSVQYLNLHVVSIQEEEHMKKESMEVVGRIVKRERELFGIRVIKKDNTSKVRQMYPEAWHMFYLLENENNLVPPLEIQGTMEVLKNDQIRLLWFIHPIMINEWNMENCILFANEVNRELGNGGRFWVDTEYFDFAYEERFEEEMLQLSGMNVLERHMFEWPLGQFRDIHIPLMMLLQGKWGAETAIRFIKELRENGFVENEKYDLFPDA</sequence>
<dbReference type="EMBL" id="CYYV01000010">
    <property type="protein sequence ID" value="CUO53384.1"/>
    <property type="molecule type" value="Genomic_DNA"/>
</dbReference>
<accession>A0A174FT13</accession>
<evidence type="ECO:0000313" key="1">
    <source>
        <dbReference type="EMBL" id="CUO53384.1"/>
    </source>
</evidence>
<proteinExistence type="predicted"/>
<name>A0A174FT13_9FIRM</name>
<dbReference type="AlphaFoldDB" id="A0A174FT13"/>
<evidence type="ECO:0000313" key="2">
    <source>
        <dbReference type="Proteomes" id="UP000095706"/>
    </source>
</evidence>
<protein>
    <submittedName>
        <fullName evidence="1">Uncharacterized protein</fullName>
    </submittedName>
</protein>
<gene>
    <name evidence="1" type="ORF">ERS852406_02197</name>
</gene>
<organism evidence="1 2">
    <name type="scientific">Fusicatenibacter saccharivorans</name>
    <dbReference type="NCBI Taxonomy" id="1150298"/>
    <lineage>
        <taxon>Bacteria</taxon>
        <taxon>Bacillati</taxon>
        <taxon>Bacillota</taxon>
        <taxon>Clostridia</taxon>
        <taxon>Lachnospirales</taxon>
        <taxon>Lachnospiraceae</taxon>
        <taxon>Fusicatenibacter</taxon>
    </lineage>
</organism>